<comment type="caution">
    <text evidence="1">The sequence shown here is derived from an EMBL/GenBank/DDBJ whole genome shotgun (WGS) entry which is preliminary data.</text>
</comment>
<evidence type="ECO:0000313" key="2">
    <source>
        <dbReference type="Proteomes" id="UP000005824"/>
    </source>
</evidence>
<dbReference type="STRING" id="497964.CfE428DRAFT_0900"/>
<dbReference type="RefSeq" id="WP_006978227.1">
    <property type="nucleotide sequence ID" value="NZ_ABVL01000002.1"/>
</dbReference>
<protein>
    <submittedName>
        <fullName evidence="1">Uncharacterized protein</fullName>
    </submittedName>
</protein>
<organism evidence="1 2">
    <name type="scientific">Chthoniobacter flavus Ellin428</name>
    <dbReference type="NCBI Taxonomy" id="497964"/>
    <lineage>
        <taxon>Bacteria</taxon>
        <taxon>Pseudomonadati</taxon>
        <taxon>Verrucomicrobiota</taxon>
        <taxon>Spartobacteria</taxon>
        <taxon>Chthoniobacterales</taxon>
        <taxon>Chthoniobacteraceae</taxon>
        <taxon>Chthoniobacter</taxon>
    </lineage>
</organism>
<dbReference type="AlphaFoldDB" id="B4CW63"/>
<sequence>MPKPYEIFAALPPAVSDQLFAFLFEREKPLYKATIDTLAKQRKLRPVFVERKPRAERHTWMKEALGRKVNEAVAAHLLQIWLVGAHTKLLCDFLDGLGIEHDENGTIEALPPAPAKEALVKAIDPLFEKHDPAVVAVYLHAFQALDDTGWPTLGELLTEDPRLQLATPAAT</sequence>
<keyword evidence="2" id="KW-1185">Reference proteome</keyword>
<dbReference type="EMBL" id="ABVL01000002">
    <property type="protein sequence ID" value="EDY21655.1"/>
    <property type="molecule type" value="Genomic_DNA"/>
</dbReference>
<evidence type="ECO:0000313" key="1">
    <source>
        <dbReference type="EMBL" id="EDY21655.1"/>
    </source>
</evidence>
<name>B4CW63_9BACT</name>
<dbReference type="Proteomes" id="UP000005824">
    <property type="component" value="Unassembled WGS sequence"/>
</dbReference>
<proteinExistence type="predicted"/>
<accession>B4CW63</accession>
<dbReference type="eggNOG" id="ENOG503392Q">
    <property type="taxonomic scope" value="Bacteria"/>
</dbReference>
<gene>
    <name evidence="1" type="ORF">CfE428DRAFT_0900</name>
</gene>
<dbReference type="InParanoid" id="B4CW63"/>
<reference evidence="1 2" key="1">
    <citation type="journal article" date="2011" name="J. Bacteriol.">
        <title>Genome sequence of Chthoniobacter flavus Ellin428, an aerobic heterotrophic soil bacterium.</title>
        <authorList>
            <person name="Kant R."/>
            <person name="van Passel M.W."/>
            <person name="Palva A."/>
            <person name="Lucas S."/>
            <person name="Lapidus A."/>
            <person name="Glavina Del Rio T."/>
            <person name="Dalin E."/>
            <person name="Tice H."/>
            <person name="Bruce D."/>
            <person name="Goodwin L."/>
            <person name="Pitluck S."/>
            <person name="Larimer F.W."/>
            <person name="Land M.L."/>
            <person name="Hauser L."/>
            <person name="Sangwan P."/>
            <person name="de Vos W.M."/>
            <person name="Janssen P.H."/>
            <person name="Smidt H."/>
        </authorList>
    </citation>
    <scope>NUCLEOTIDE SEQUENCE [LARGE SCALE GENOMIC DNA]</scope>
    <source>
        <strain evidence="1 2">Ellin428</strain>
    </source>
</reference>